<protein>
    <submittedName>
        <fullName evidence="6">Flagellar basal body P-ring biosynthesis protein FlgA</fullName>
    </submittedName>
</protein>
<comment type="subcellular location">
    <subcellularLocation>
        <location evidence="1">Periplasm</location>
    </subcellularLocation>
</comment>
<dbReference type="OrthoDB" id="7727421at2"/>
<evidence type="ECO:0000256" key="3">
    <source>
        <dbReference type="ARBA" id="ARBA00022764"/>
    </source>
</evidence>
<evidence type="ECO:0000259" key="5">
    <source>
        <dbReference type="SMART" id="SM00858"/>
    </source>
</evidence>
<dbReference type="GO" id="GO:0042597">
    <property type="term" value="C:periplasmic space"/>
    <property type="evidence" value="ECO:0007669"/>
    <property type="project" value="UniProtKB-SubCell"/>
</dbReference>
<evidence type="ECO:0000256" key="4">
    <source>
        <dbReference type="SAM" id="SignalP"/>
    </source>
</evidence>
<dbReference type="RefSeq" id="WP_151178434.1">
    <property type="nucleotide sequence ID" value="NZ_CP042906.1"/>
</dbReference>
<dbReference type="PANTHER" id="PTHR36307:SF1">
    <property type="entry name" value="FLAGELLA BASAL BODY P-RING FORMATION PROTEIN FLGA"/>
    <property type="match status" value="1"/>
</dbReference>
<evidence type="ECO:0000313" key="6">
    <source>
        <dbReference type="EMBL" id="QEX18249.1"/>
    </source>
</evidence>
<dbReference type="GO" id="GO:0044780">
    <property type="term" value="P:bacterial-type flagellum assembly"/>
    <property type="evidence" value="ECO:0007669"/>
    <property type="project" value="InterPro"/>
</dbReference>
<feature type="domain" description="SAF" evidence="5">
    <location>
        <begin position="198"/>
        <end position="260"/>
    </location>
</feature>
<dbReference type="NCBIfam" id="TIGR03170">
    <property type="entry name" value="flgA_cterm"/>
    <property type="match status" value="1"/>
</dbReference>
<sequence>MIANRLRSIFLMLALLIGTTGPAWADDAVAAPQTASAGLSLRNEVEVDDHLIRLRDLFTGAVTDPNRPVAEAPAPGESVTLDANWLAAMARQVALPWQPETRFDQVRVTRSGIAIEPGTVKVALLQALNARGLSGDFDIAFDGEGPRLMLPTNAEPTVAVQTMTYDPSSGRFAAAIAAPAFGPAEATATITGRAYSMIDVPVLNRRISPGDTITEADVAWITMPADRVGLGVITELADLTGKTPRRPIKAQQPVRSGDLIQAIAITKGSLITVALEQGNMTLTIQGKALQNGAIGESIRVVNTQSNRTLDAIVVSSSRVSVTSPTSTE</sequence>
<dbReference type="Gene3D" id="2.30.30.760">
    <property type="match status" value="1"/>
</dbReference>
<dbReference type="Gene3D" id="3.90.1210.10">
    <property type="entry name" value="Antifreeze-like/N-acetylneuraminic acid synthase C-terminal domain"/>
    <property type="match status" value="1"/>
</dbReference>
<keyword evidence="7" id="KW-1185">Reference proteome</keyword>
<proteinExistence type="predicted"/>
<keyword evidence="2 4" id="KW-0732">Signal</keyword>
<dbReference type="InterPro" id="IPR039246">
    <property type="entry name" value="Flagellar_FlgA"/>
</dbReference>
<dbReference type="EMBL" id="CP042906">
    <property type="protein sequence ID" value="QEX18249.1"/>
    <property type="molecule type" value="Genomic_DNA"/>
</dbReference>
<dbReference type="InterPro" id="IPR013974">
    <property type="entry name" value="SAF"/>
</dbReference>
<feature type="signal peptide" evidence="4">
    <location>
        <begin position="1"/>
        <end position="25"/>
    </location>
</feature>
<dbReference type="InterPro" id="IPR017585">
    <property type="entry name" value="SAF_FlgA"/>
</dbReference>
<evidence type="ECO:0000313" key="7">
    <source>
        <dbReference type="Proteomes" id="UP000326202"/>
    </source>
</evidence>
<dbReference type="Pfam" id="PF13144">
    <property type="entry name" value="ChapFlgA"/>
    <property type="match status" value="1"/>
</dbReference>
<gene>
    <name evidence="6" type="primary">flgA</name>
    <name evidence="6" type="ORF">FRZ44_35540</name>
</gene>
<name>A0A5J6MLJ9_9PROT</name>
<evidence type="ECO:0000256" key="1">
    <source>
        <dbReference type="ARBA" id="ARBA00004418"/>
    </source>
</evidence>
<organism evidence="6 7">
    <name type="scientific">Hypericibacter terrae</name>
    <dbReference type="NCBI Taxonomy" id="2602015"/>
    <lineage>
        <taxon>Bacteria</taxon>
        <taxon>Pseudomonadati</taxon>
        <taxon>Pseudomonadota</taxon>
        <taxon>Alphaproteobacteria</taxon>
        <taxon>Rhodospirillales</taxon>
        <taxon>Dongiaceae</taxon>
        <taxon>Hypericibacter</taxon>
    </lineage>
</organism>
<keyword evidence="3" id="KW-0574">Periplasm</keyword>
<dbReference type="PANTHER" id="PTHR36307">
    <property type="entry name" value="FLAGELLA BASAL BODY P-RING FORMATION PROTEIN FLGA"/>
    <property type="match status" value="1"/>
</dbReference>
<evidence type="ECO:0000256" key="2">
    <source>
        <dbReference type="ARBA" id="ARBA00022729"/>
    </source>
</evidence>
<dbReference type="SMART" id="SM00858">
    <property type="entry name" value="SAF"/>
    <property type="match status" value="1"/>
</dbReference>
<dbReference type="Proteomes" id="UP000326202">
    <property type="component" value="Chromosome"/>
</dbReference>
<keyword evidence="6" id="KW-0966">Cell projection</keyword>
<reference evidence="6 7" key="1">
    <citation type="submission" date="2019-08" db="EMBL/GenBank/DDBJ databases">
        <title>Hyperibacter terrae gen. nov., sp. nov. and Hyperibacter viscosus sp. nov., two new members in the family Rhodospirillaceae isolated from the rhizosphere of Hypericum perforatum.</title>
        <authorList>
            <person name="Noviana Z."/>
        </authorList>
    </citation>
    <scope>NUCLEOTIDE SEQUENCE [LARGE SCALE GENOMIC DNA]</scope>
    <source>
        <strain evidence="6 7">R5913</strain>
    </source>
</reference>
<keyword evidence="6" id="KW-0969">Cilium</keyword>
<dbReference type="KEGG" id="htq:FRZ44_35540"/>
<dbReference type="AlphaFoldDB" id="A0A5J6MLJ9"/>
<keyword evidence="6" id="KW-0282">Flagellum</keyword>
<feature type="chain" id="PRO_5023928711" evidence="4">
    <location>
        <begin position="26"/>
        <end position="328"/>
    </location>
</feature>
<accession>A0A5J6MLJ9</accession>
<dbReference type="CDD" id="cd11614">
    <property type="entry name" value="SAF_CpaB_FlgA_like"/>
    <property type="match status" value="1"/>
</dbReference>